<evidence type="ECO:0000256" key="1">
    <source>
        <dbReference type="SAM" id="MobiDB-lite"/>
    </source>
</evidence>
<keyword evidence="4" id="KW-1185">Reference proteome</keyword>
<name>A0A2T5J2H5_9GAMM</name>
<evidence type="ECO:0000256" key="2">
    <source>
        <dbReference type="SAM" id="SignalP"/>
    </source>
</evidence>
<gene>
    <name evidence="3" type="ORF">C8N29_10210</name>
</gene>
<reference evidence="3 4" key="1">
    <citation type="submission" date="2018-04" db="EMBL/GenBank/DDBJ databases">
        <title>Genomic Encyclopedia of Archaeal and Bacterial Type Strains, Phase II (KMG-II): from individual species to whole genera.</title>
        <authorList>
            <person name="Goeker M."/>
        </authorList>
    </citation>
    <scope>NUCLEOTIDE SEQUENCE [LARGE SCALE GENOMIC DNA]</scope>
    <source>
        <strain evidence="3 4">DSM 5822</strain>
    </source>
</reference>
<sequence length="87" mass="9515">MRSLSLLLLVATSATASVPATADTCGDLADKFADEDKRENMTIGEMDDLRLCVGEWMRDQVLQRSRVSNKQLSDAASNLPTAQTLQK</sequence>
<evidence type="ECO:0000313" key="3">
    <source>
        <dbReference type="EMBL" id="PTQ90612.1"/>
    </source>
</evidence>
<proteinExistence type="predicted"/>
<keyword evidence="2" id="KW-0732">Signal</keyword>
<organism evidence="3 4">
    <name type="scientific">Agitococcus lubricus</name>
    <dbReference type="NCBI Taxonomy" id="1077255"/>
    <lineage>
        <taxon>Bacteria</taxon>
        <taxon>Pseudomonadati</taxon>
        <taxon>Pseudomonadota</taxon>
        <taxon>Gammaproteobacteria</taxon>
        <taxon>Moraxellales</taxon>
        <taxon>Moraxellaceae</taxon>
        <taxon>Agitococcus</taxon>
    </lineage>
</organism>
<evidence type="ECO:0000313" key="4">
    <source>
        <dbReference type="Proteomes" id="UP000244223"/>
    </source>
</evidence>
<feature type="signal peptide" evidence="2">
    <location>
        <begin position="1"/>
        <end position="22"/>
    </location>
</feature>
<feature type="chain" id="PRO_5015704028" description="Secreted protein" evidence="2">
    <location>
        <begin position="23"/>
        <end position="87"/>
    </location>
</feature>
<accession>A0A2T5J2H5</accession>
<feature type="region of interest" description="Disordered" evidence="1">
    <location>
        <begin position="67"/>
        <end position="87"/>
    </location>
</feature>
<dbReference type="RefSeq" id="WP_107864466.1">
    <property type="nucleotide sequence ID" value="NZ_QAON01000002.1"/>
</dbReference>
<dbReference type="Proteomes" id="UP000244223">
    <property type="component" value="Unassembled WGS sequence"/>
</dbReference>
<protein>
    <recommendedName>
        <fullName evidence="5">Secreted protein</fullName>
    </recommendedName>
</protein>
<dbReference type="AlphaFoldDB" id="A0A2T5J2H5"/>
<dbReference type="OrthoDB" id="9554265at2"/>
<comment type="caution">
    <text evidence="3">The sequence shown here is derived from an EMBL/GenBank/DDBJ whole genome shotgun (WGS) entry which is preliminary data.</text>
</comment>
<evidence type="ECO:0008006" key="5">
    <source>
        <dbReference type="Google" id="ProtNLM"/>
    </source>
</evidence>
<dbReference type="EMBL" id="QAON01000002">
    <property type="protein sequence ID" value="PTQ90612.1"/>
    <property type="molecule type" value="Genomic_DNA"/>
</dbReference>